<evidence type="ECO:0000256" key="4">
    <source>
        <dbReference type="ARBA" id="ARBA00022833"/>
    </source>
</evidence>
<dbReference type="AlphaFoldDB" id="A0A4R3KX16"/>
<evidence type="ECO:0000256" key="5">
    <source>
        <dbReference type="ARBA" id="ARBA00023049"/>
    </source>
</evidence>
<dbReference type="Pfam" id="PF01432">
    <property type="entry name" value="Peptidase_M3"/>
    <property type="match status" value="2"/>
</dbReference>
<keyword evidence="5 6" id="KW-0482">Metalloprotease</keyword>
<dbReference type="InterPro" id="IPR011976">
    <property type="entry name" value="Pept_M3B_oligopep-rel"/>
</dbReference>
<dbReference type="PANTHER" id="PTHR11804">
    <property type="entry name" value="PROTEASE M3 THIMET OLIGOPEPTIDASE-RELATED"/>
    <property type="match status" value="1"/>
</dbReference>
<dbReference type="CDD" id="cd09606">
    <property type="entry name" value="M3B_PepF"/>
    <property type="match status" value="1"/>
</dbReference>
<comment type="cofactor">
    <cofactor evidence="6">
        <name>Zn(2+)</name>
        <dbReference type="ChEBI" id="CHEBI:29105"/>
    </cofactor>
    <text evidence="6">Binds 1 zinc ion.</text>
</comment>
<proteinExistence type="inferred from homology"/>
<dbReference type="GO" id="GO:0004222">
    <property type="term" value="F:metalloendopeptidase activity"/>
    <property type="evidence" value="ECO:0007669"/>
    <property type="project" value="InterPro"/>
</dbReference>
<dbReference type="PANTHER" id="PTHR11804:SF48">
    <property type="entry name" value="PUTATIVE-RELATED"/>
    <property type="match status" value="1"/>
</dbReference>
<evidence type="ECO:0000256" key="6">
    <source>
        <dbReference type="RuleBase" id="RU003435"/>
    </source>
</evidence>
<dbReference type="InterPro" id="IPR045090">
    <property type="entry name" value="Pept_M3A_M3B"/>
</dbReference>
<evidence type="ECO:0000256" key="3">
    <source>
        <dbReference type="ARBA" id="ARBA00022801"/>
    </source>
</evidence>
<dbReference type="Proteomes" id="UP000295807">
    <property type="component" value="Unassembled WGS sequence"/>
</dbReference>
<reference evidence="8 9" key="1">
    <citation type="submission" date="2019-03" db="EMBL/GenBank/DDBJ databases">
        <title>Genomic Encyclopedia of Type Strains, Phase IV (KMG-IV): sequencing the most valuable type-strain genomes for metagenomic binning, comparative biology and taxonomic classification.</title>
        <authorList>
            <person name="Goeker M."/>
        </authorList>
    </citation>
    <scope>NUCLEOTIDE SEQUENCE [LARGE SCALE GENOMIC DNA]</scope>
    <source>
        <strain evidence="8 9">DSM 21100</strain>
    </source>
</reference>
<dbReference type="SUPFAM" id="SSF55486">
    <property type="entry name" value="Metalloproteases ('zincins'), catalytic domain"/>
    <property type="match status" value="1"/>
</dbReference>
<comment type="similarity">
    <text evidence="6">Belongs to the peptidase M3 family.</text>
</comment>
<evidence type="ECO:0000259" key="7">
    <source>
        <dbReference type="Pfam" id="PF01432"/>
    </source>
</evidence>
<dbReference type="EMBL" id="SMAD01000001">
    <property type="protein sequence ID" value="TCS90349.1"/>
    <property type="molecule type" value="Genomic_DNA"/>
</dbReference>
<evidence type="ECO:0000256" key="1">
    <source>
        <dbReference type="ARBA" id="ARBA00022670"/>
    </source>
</evidence>
<dbReference type="GO" id="GO:0006508">
    <property type="term" value="P:proteolysis"/>
    <property type="evidence" value="ECO:0007669"/>
    <property type="project" value="UniProtKB-KW"/>
</dbReference>
<keyword evidence="1 6" id="KW-0645">Protease</keyword>
<evidence type="ECO:0000313" key="8">
    <source>
        <dbReference type="EMBL" id="TCS90349.1"/>
    </source>
</evidence>
<keyword evidence="2 6" id="KW-0479">Metal-binding</keyword>
<sequence length="566" mass="65632">MSTPKRNYLPAQLNIDFETLRTFYEELLNREITSAASLERWLRDRSELEAALEEDFAWRYIKMTCDTPNESLRKDFEYFATEIEPKIAPYSDKLNRKLQGSPFREQLDKEKYFVYLRAVEKEISLFREENIPLFSQLQVEQQKYGAISGAMTVTVNEKEYTLQQAANFLKDNRRELRQEVFEKIGNRRLEDSGQLDELFDKLLQLRHQVALNAGYNNYRDYAFAAMGRFDYSPEDCFRFHEAIEKEIVPLLRRQAEKRRSDLGLDQLRPWDTEVDTSGKPALKPFQGPEELTDKSIACFSNLDPYFGACLGTMKARGLLDLESRKGKAPGGYNYPLSETGMPFIFMNSADSMRDLTTMVHEGGHAVHTFLTAGLELNAFKNLTPEIAELASMSMELLSMQHWDHFFDEKDDLRRAKREQLHDILKTLPWVATIDAFQHWLYTHPGHSAAERRSAWLEIFDRFGAGFTDWTGYEQLKGNLWQKQLHLFEVPFYYIEYGMAQLGAIAVWKNFAENPERAVAQYTAALKLGYTRPIPEIYRAAGIRFDFSAAYVRSLAAFVSGELEKIS</sequence>
<protein>
    <submittedName>
        <fullName evidence="8">Oligoendopeptidase F</fullName>
    </submittedName>
</protein>
<keyword evidence="3 6" id="KW-0378">Hydrolase</keyword>
<accession>A0A4R3KX16</accession>
<feature type="domain" description="Peptidase M3A/M3B catalytic" evidence="7">
    <location>
        <begin position="315"/>
        <end position="554"/>
    </location>
</feature>
<dbReference type="GO" id="GO:0046872">
    <property type="term" value="F:metal ion binding"/>
    <property type="evidence" value="ECO:0007669"/>
    <property type="project" value="UniProtKB-UniRule"/>
</dbReference>
<evidence type="ECO:0000256" key="2">
    <source>
        <dbReference type="ARBA" id="ARBA00022723"/>
    </source>
</evidence>
<dbReference type="GO" id="GO:0006518">
    <property type="term" value="P:peptide metabolic process"/>
    <property type="evidence" value="ECO:0007669"/>
    <property type="project" value="TreeGrafter"/>
</dbReference>
<dbReference type="NCBIfam" id="TIGR02289">
    <property type="entry name" value="M3_not_pepF"/>
    <property type="match status" value="1"/>
</dbReference>
<keyword evidence="4 6" id="KW-0862">Zinc</keyword>
<name>A0A4R3KX16_9SPHI</name>
<feature type="domain" description="Peptidase M3A/M3B catalytic" evidence="7">
    <location>
        <begin position="169"/>
        <end position="272"/>
    </location>
</feature>
<organism evidence="8 9">
    <name type="scientific">Anseongella ginsenosidimutans</name>
    <dbReference type="NCBI Taxonomy" id="496056"/>
    <lineage>
        <taxon>Bacteria</taxon>
        <taxon>Pseudomonadati</taxon>
        <taxon>Bacteroidota</taxon>
        <taxon>Sphingobacteriia</taxon>
        <taxon>Sphingobacteriales</taxon>
        <taxon>Sphingobacteriaceae</taxon>
        <taxon>Anseongella</taxon>
    </lineage>
</organism>
<comment type="caution">
    <text evidence="8">The sequence shown here is derived from an EMBL/GenBank/DDBJ whole genome shotgun (WGS) entry which is preliminary data.</text>
</comment>
<dbReference type="InterPro" id="IPR001567">
    <property type="entry name" value="Pept_M3A_M3B_dom"/>
</dbReference>
<dbReference type="RefSeq" id="WP_132127785.1">
    <property type="nucleotide sequence ID" value="NZ_CP042432.1"/>
</dbReference>
<dbReference type="OrthoDB" id="9762795at2"/>
<keyword evidence="9" id="KW-1185">Reference proteome</keyword>
<dbReference type="Gene3D" id="1.10.1370.30">
    <property type="match status" value="1"/>
</dbReference>
<evidence type="ECO:0000313" key="9">
    <source>
        <dbReference type="Proteomes" id="UP000295807"/>
    </source>
</evidence>
<gene>
    <name evidence="8" type="ORF">EDD80_101549</name>
</gene>